<dbReference type="InterPro" id="IPR006094">
    <property type="entry name" value="Oxid_FAD_bind_N"/>
</dbReference>
<comment type="cofactor">
    <cofactor evidence="1">
        <name>FAD</name>
        <dbReference type="ChEBI" id="CHEBI:57692"/>
    </cofactor>
</comment>
<comment type="similarity">
    <text evidence="2">Belongs to the oxygen-dependent FAD-linked oxidoreductase family.</text>
</comment>
<dbReference type="SUPFAM" id="SSF56176">
    <property type="entry name" value="FAD-binding/transporter-associated domain-like"/>
    <property type="match status" value="1"/>
</dbReference>
<dbReference type="GeneID" id="9061224"/>
<dbReference type="Gene3D" id="3.30.465.10">
    <property type="match status" value="1"/>
</dbReference>
<protein>
    <recommendedName>
        <fullName evidence="6">FAD-binding PCMH-type domain-containing protein</fullName>
    </recommendedName>
</protein>
<dbReference type="InterPro" id="IPR016166">
    <property type="entry name" value="FAD-bd_PCMH"/>
</dbReference>
<dbReference type="PANTHER" id="PTHR42973:SF39">
    <property type="entry name" value="FAD-BINDING PCMH-TYPE DOMAIN-CONTAINING PROTEIN"/>
    <property type="match status" value="1"/>
</dbReference>
<dbReference type="GO" id="GO:0016491">
    <property type="term" value="F:oxidoreductase activity"/>
    <property type="evidence" value="ECO:0007669"/>
    <property type="project" value="UniProtKB-KW"/>
</dbReference>
<evidence type="ECO:0000256" key="3">
    <source>
        <dbReference type="ARBA" id="ARBA00022630"/>
    </source>
</evidence>
<evidence type="ECO:0000259" key="6">
    <source>
        <dbReference type="PROSITE" id="PS51387"/>
    </source>
</evidence>
<dbReference type="RefSeq" id="XP_002784366.1">
    <property type="nucleotide sequence ID" value="XM_002784320.1"/>
</dbReference>
<dbReference type="Pfam" id="PF01565">
    <property type="entry name" value="FAD_binding_4"/>
    <property type="match status" value="1"/>
</dbReference>
<dbReference type="OrthoDB" id="415825at2759"/>
<name>C5KHV0_PERM5</name>
<dbReference type="InParanoid" id="C5KHV0"/>
<evidence type="ECO:0000256" key="2">
    <source>
        <dbReference type="ARBA" id="ARBA00005466"/>
    </source>
</evidence>
<keyword evidence="4" id="KW-0274">FAD</keyword>
<dbReference type="InterPro" id="IPR050416">
    <property type="entry name" value="FAD-linked_Oxidoreductase"/>
</dbReference>
<evidence type="ECO:0000256" key="5">
    <source>
        <dbReference type="ARBA" id="ARBA00023002"/>
    </source>
</evidence>
<dbReference type="GO" id="GO:0071949">
    <property type="term" value="F:FAD binding"/>
    <property type="evidence" value="ECO:0007669"/>
    <property type="project" value="InterPro"/>
</dbReference>
<dbReference type="InterPro" id="IPR036318">
    <property type="entry name" value="FAD-bd_PCMH-like_sf"/>
</dbReference>
<keyword evidence="5" id="KW-0560">Oxidoreductase</keyword>
<dbReference type="EMBL" id="GG673069">
    <property type="protein sequence ID" value="EER16162.1"/>
    <property type="molecule type" value="Genomic_DNA"/>
</dbReference>
<evidence type="ECO:0000256" key="1">
    <source>
        <dbReference type="ARBA" id="ARBA00001974"/>
    </source>
</evidence>
<organism evidence="8">
    <name type="scientific">Perkinsus marinus (strain ATCC 50983 / TXsc)</name>
    <dbReference type="NCBI Taxonomy" id="423536"/>
    <lineage>
        <taxon>Eukaryota</taxon>
        <taxon>Sar</taxon>
        <taxon>Alveolata</taxon>
        <taxon>Perkinsozoa</taxon>
        <taxon>Perkinsea</taxon>
        <taxon>Perkinsida</taxon>
        <taxon>Perkinsidae</taxon>
        <taxon>Perkinsus</taxon>
    </lineage>
</organism>
<keyword evidence="8" id="KW-1185">Reference proteome</keyword>
<dbReference type="PROSITE" id="PS51387">
    <property type="entry name" value="FAD_PCMH"/>
    <property type="match status" value="1"/>
</dbReference>
<evidence type="ECO:0000256" key="4">
    <source>
        <dbReference type="ARBA" id="ARBA00022827"/>
    </source>
</evidence>
<reference evidence="7 8" key="1">
    <citation type="submission" date="2008-07" db="EMBL/GenBank/DDBJ databases">
        <authorList>
            <person name="El-Sayed N."/>
            <person name="Caler E."/>
            <person name="Inman J."/>
            <person name="Amedeo P."/>
            <person name="Hass B."/>
            <person name="Wortman J."/>
        </authorList>
    </citation>
    <scope>NUCLEOTIDE SEQUENCE [LARGE SCALE GENOMIC DNA]</scope>
    <source>
        <strain evidence="8">ATCC 50983 / TXsc</strain>
    </source>
</reference>
<accession>C5KHV0</accession>
<keyword evidence="3" id="KW-0285">Flavoprotein</keyword>
<proteinExistence type="inferred from homology"/>
<dbReference type="Proteomes" id="UP000007800">
    <property type="component" value="Unassembled WGS sequence"/>
</dbReference>
<dbReference type="InterPro" id="IPR016169">
    <property type="entry name" value="FAD-bd_PCMH_sub2"/>
</dbReference>
<dbReference type="PANTHER" id="PTHR42973">
    <property type="entry name" value="BINDING OXIDOREDUCTASE, PUTATIVE (AFU_ORTHOLOGUE AFUA_1G17690)-RELATED"/>
    <property type="match status" value="1"/>
</dbReference>
<evidence type="ECO:0000313" key="8">
    <source>
        <dbReference type="Proteomes" id="UP000007800"/>
    </source>
</evidence>
<dbReference type="Gene3D" id="3.40.462.20">
    <property type="match status" value="1"/>
</dbReference>
<gene>
    <name evidence="7" type="ORF">Pmar_PMAR003625</name>
</gene>
<feature type="domain" description="FAD-binding PCMH-type" evidence="6">
    <location>
        <begin position="1"/>
        <end position="176"/>
    </location>
</feature>
<sequence>MVNVSSSDDVIGALEICYEEGAPVAVRSNEGSSYIGQSTINGGIVMNLEKLVDFSVTKEGDDYIASLGAGLRLLEVYSRLARNDPPLGLAGGSGPTVGVAGLISGGGHGLSSAKYGITSDRLVSADVVVYNDTTGEFELVTATAYNEYSDLLFALRGGMGGNYGVIVALRYRAFPVTNVVVISGKDATIDPNLQAQRIKSFQTFMHSSAAGPEMFGIGKFLGGGAIQYSAQCICDESGDCSSCHQKVQALADTVGVDKYSIIEQSFGEAMWFWADCTAAAWMDFYPSDGVENCSESQLETSMNECWDWNTNTLASPYKAKSLYFSEDISLDTLVAMAELSLDPICKWNSECVLQFDFYGHAMSEEPRDCDPSQGKCTAFDHRTSGWHLQLIASWYPGEATPEARIQWLDKAYDTVFPVSLKQGYQNYIDSDLGPDFAWVQQYFPDTVTYPRLQQAKLSTGPASDCSAADAKCDASYPGSYCKVDQNPSSRTVKKLIVNARPRSMGLIVCIGNPHRCAGALIKHVNAE</sequence>
<evidence type="ECO:0000313" key="7">
    <source>
        <dbReference type="EMBL" id="EER16162.1"/>
    </source>
</evidence>
<dbReference type="AlphaFoldDB" id="C5KHV0"/>